<dbReference type="GO" id="GO:0006749">
    <property type="term" value="P:glutathione metabolic process"/>
    <property type="evidence" value="ECO:0007669"/>
    <property type="project" value="TreeGrafter"/>
</dbReference>
<comment type="catalytic activity">
    <reaction evidence="1">
        <text>2-hydroxychromene-2-carboxylate = (3E)-4-(2-hydroxyphenyl)-2-oxobut-3-enoate</text>
        <dbReference type="Rhea" id="RHEA:27401"/>
        <dbReference type="ChEBI" id="CHEBI:59350"/>
        <dbReference type="ChEBI" id="CHEBI:59353"/>
        <dbReference type="EC" id="5.99.1.4"/>
    </reaction>
</comment>
<dbReference type="Proteomes" id="UP000322822">
    <property type="component" value="Chromosome 2"/>
</dbReference>
<gene>
    <name evidence="4" type="ORF">FOB72_23175</name>
</gene>
<evidence type="ECO:0000259" key="3">
    <source>
        <dbReference type="Pfam" id="PF01323"/>
    </source>
</evidence>
<dbReference type="InterPro" id="IPR014440">
    <property type="entry name" value="HCCAis_GSTk"/>
</dbReference>
<dbReference type="PIRSF" id="PIRSF006386">
    <property type="entry name" value="HCCAis_GSTk"/>
    <property type="match status" value="1"/>
</dbReference>
<feature type="active site" description="Nucleophile" evidence="2">
    <location>
        <position position="21"/>
    </location>
</feature>
<feature type="domain" description="DSBA-like thioredoxin" evidence="3">
    <location>
        <begin position="15"/>
        <end position="210"/>
    </location>
</feature>
<dbReference type="InterPro" id="IPR044087">
    <property type="entry name" value="NahD-like"/>
</dbReference>
<keyword evidence="1 4" id="KW-0413">Isomerase</keyword>
<protein>
    <recommendedName>
        <fullName evidence="1">2-hydroxychromene-2-carboxylate isomerase</fullName>
        <ecNumber evidence="1">5.99.1.4</ecNumber>
    </recommendedName>
</protein>
<sequence>MPEANHAKPAVSAQFCFDFGSPNAYLSHKVLPRIAARTGVPFEYVPVLLGGLFRLTGNRSPAEAFAGIKNKQEYGRLEVRRFVARHGLDAYRPNPHFPVNTLQLMRGAVATRIDDKSDGTFARYVDAIFKAMWEDGKKMDDPAIFAATLGEAGFDPEAFVARIGQADVKQTLIDNTQAAFDRGAFGSPTFFVNDEMWFGKDALPAVEEEILRVKG</sequence>
<evidence type="ECO:0000256" key="2">
    <source>
        <dbReference type="PIRSR" id="PIRSR006386-1"/>
    </source>
</evidence>
<dbReference type="PANTHER" id="PTHR42943:SF2">
    <property type="entry name" value="GLUTATHIONE S-TRANSFERASE KAPPA 1"/>
    <property type="match status" value="1"/>
</dbReference>
<evidence type="ECO:0000313" key="5">
    <source>
        <dbReference type="Proteomes" id="UP000322822"/>
    </source>
</evidence>
<dbReference type="CDD" id="cd03022">
    <property type="entry name" value="DsbA_HCCA_Iso"/>
    <property type="match status" value="1"/>
</dbReference>
<dbReference type="EC" id="5.99.1.4" evidence="1"/>
<dbReference type="EMBL" id="CP044067">
    <property type="protein sequence ID" value="QET04975.1"/>
    <property type="molecule type" value="Genomic_DNA"/>
</dbReference>
<dbReference type="InterPro" id="IPR036249">
    <property type="entry name" value="Thioredoxin-like_sf"/>
</dbReference>
<evidence type="ECO:0000313" key="4">
    <source>
        <dbReference type="EMBL" id="QET04975.1"/>
    </source>
</evidence>
<dbReference type="InterPro" id="IPR051924">
    <property type="entry name" value="GST_Kappa/NadH"/>
</dbReference>
<evidence type="ECO:0000256" key="1">
    <source>
        <dbReference type="PIRNR" id="PIRNR006386"/>
    </source>
</evidence>
<dbReference type="GO" id="GO:0018845">
    <property type="term" value="F:2-hydroxychromene-2-carboxylate isomerase activity"/>
    <property type="evidence" value="ECO:0007669"/>
    <property type="project" value="UniProtKB-UniRule"/>
</dbReference>
<dbReference type="OrthoDB" id="8560325at2"/>
<dbReference type="Pfam" id="PF01323">
    <property type="entry name" value="DSBA"/>
    <property type="match status" value="1"/>
</dbReference>
<dbReference type="GO" id="GO:1901170">
    <property type="term" value="P:naphthalene catabolic process"/>
    <property type="evidence" value="ECO:0007669"/>
    <property type="project" value="InterPro"/>
</dbReference>
<dbReference type="AlphaFoldDB" id="A0A5P2HC70"/>
<dbReference type="GO" id="GO:0004602">
    <property type="term" value="F:glutathione peroxidase activity"/>
    <property type="evidence" value="ECO:0007669"/>
    <property type="project" value="TreeGrafter"/>
</dbReference>
<dbReference type="SUPFAM" id="SSF52833">
    <property type="entry name" value="Thioredoxin-like"/>
    <property type="match status" value="1"/>
</dbReference>
<organism evidence="4 5">
    <name type="scientific">Cupriavidus pauculus</name>
    <dbReference type="NCBI Taxonomy" id="82633"/>
    <lineage>
        <taxon>Bacteria</taxon>
        <taxon>Pseudomonadati</taxon>
        <taxon>Pseudomonadota</taxon>
        <taxon>Betaproteobacteria</taxon>
        <taxon>Burkholderiales</taxon>
        <taxon>Burkholderiaceae</taxon>
        <taxon>Cupriavidus</taxon>
    </lineage>
</organism>
<proteinExistence type="inferred from homology"/>
<accession>A0A5P2HC70</accession>
<dbReference type="Gene3D" id="3.40.30.10">
    <property type="entry name" value="Glutaredoxin"/>
    <property type="match status" value="1"/>
</dbReference>
<reference evidence="4 5" key="1">
    <citation type="submission" date="2019-09" db="EMBL/GenBank/DDBJ databases">
        <title>FDA dAtabase for Regulatory Grade micrObial Sequences (FDA-ARGOS): Supporting development and validation of Infectious Disease Dx tests.</title>
        <authorList>
            <person name="Sciortino C."/>
            <person name="Tallon L."/>
            <person name="Sadzewicz L."/>
            <person name="Vavikolanu K."/>
            <person name="Mehta A."/>
            <person name="Aluvathingal J."/>
            <person name="Nadendla S."/>
            <person name="Nandy P."/>
            <person name="Geyer C."/>
            <person name="Yan Y."/>
            <person name="Sichtig H."/>
        </authorList>
    </citation>
    <scope>NUCLEOTIDE SEQUENCE [LARGE SCALE GENOMIC DNA]</scope>
    <source>
        <strain evidence="4 5">FDAARGOS_664</strain>
    </source>
</reference>
<dbReference type="PANTHER" id="PTHR42943">
    <property type="entry name" value="GLUTATHIONE S-TRANSFERASE KAPPA"/>
    <property type="match status" value="1"/>
</dbReference>
<dbReference type="InterPro" id="IPR001853">
    <property type="entry name" value="DSBA-like_thioredoxin_dom"/>
</dbReference>
<dbReference type="GO" id="GO:0004364">
    <property type="term" value="F:glutathione transferase activity"/>
    <property type="evidence" value="ECO:0007669"/>
    <property type="project" value="TreeGrafter"/>
</dbReference>
<comment type="similarity">
    <text evidence="1">Belongs to the GST superfamily. NadH family.</text>
</comment>
<dbReference type="RefSeq" id="WP_150375036.1">
    <property type="nucleotide sequence ID" value="NZ_CP044067.1"/>
</dbReference>
<name>A0A5P2HC70_9BURK</name>